<dbReference type="AlphaFoldDB" id="C9ZU72"/>
<evidence type="ECO:0000313" key="3">
    <source>
        <dbReference type="EMBL" id="CBH12958.1"/>
    </source>
</evidence>
<gene>
    <name evidence="3" type="ORF">TbgDal_VII8150</name>
</gene>
<dbReference type="KEGG" id="tbg:TbgDal_VII8150"/>
<dbReference type="VEuPathDB" id="TriTrypDB:Tbg972.7.8150"/>
<feature type="compositionally biased region" description="Polar residues" evidence="2">
    <location>
        <begin position="393"/>
        <end position="407"/>
    </location>
</feature>
<dbReference type="RefSeq" id="XP_011775237.1">
    <property type="nucleotide sequence ID" value="XM_011776935.1"/>
</dbReference>
<dbReference type="GeneID" id="23863144"/>
<name>C9ZU72_TRYB9</name>
<proteinExistence type="predicted"/>
<dbReference type="OrthoDB" id="249345at2759"/>
<evidence type="ECO:0000256" key="2">
    <source>
        <dbReference type="SAM" id="MobiDB-lite"/>
    </source>
</evidence>
<feature type="compositionally biased region" description="Polar residues" evidence="2">
    <location>
        <begin position="485"/>
        <end position="509"/>
    </location>
</feature>
<sequence>MQPTGRRNKRVSVQDPGVKDAESTIGGAVSGTVVSGGGGDVASVNAVPAMSEQTKLLYLSVSAGRAFPYVAQWMHSKADEMEGTVAQLSQTAQKTTMAAIDAKHEAVKTARKGHEKGRVKLTTELQMVQSVRDHQRNAGAAWLEAFRESAEACVAELLEMKKELHKRWAAIAEWIEGGGREEVLQKLTALRARHTVLQNLSERVVAREGLRREQTLQRMRETMDTLVGEVSEAVTWDMHQRLHGSRPVFSSSNQRGGAVTASEGDDDYAWLAETEDERIVRLEEAKLSRQLLIMRREKFERKRLQQEKRQQRLRIKIRADENEEVEDTLKRGDGCVSAATPNVSEQKVPRIDMLPAVRPQSASSSTALPREKKLLTSAARHGGGSPSPLFPQLPTQSNNTETRNTASLGRRMDGPPTTEGGDGETSRHLHPSVRNQPFMFGESSAKETNNSSPSPVPAGVTARGETASPKWLDKAKKRPGPEDSGNYNENTGNKYTPTLTSKKSSRSPVQYTSGAHCILKQNVSNIKRPPIVLPPSISGRGVSERYNADHIATLLSALSEDKAHFAASKRSTQKEVRELQQKLRAQQEETARLFDNNVSLERQRAQLLAQREAQLIKLSVCKEKQVTEDETRNFDTELLNEGLTCTLDVVKHCMKQRLAEIAQVREAIDVFNAGIAERERKLQIVREYWRRNSKAFAQSEQRHSIQFGGATGGTLSGLSNTDASSPDAPRSVAASYRVGHVPGVQLSPKWAPAHRRSTVSYAASVSPSLVSGGDWGPTAHNDIPALGLCGFDVVSRFIQDIFDEIPLSDVPERLFIGHTR</sequence>
<accession>C9ZU72</accession>
<dbReference type="Proteomes" id="UP000002316">
    <property type="component" value="Chromosome 7"/>
</dbReference>
<feature type="coiled-coil region" evidence="1">
    <location>
        <begin position="569"/>
        <end position="603"/>
    </location>
</feature>
<organism evidence="3 4">
    <name type="scientific">Trypanosoma brucei gambiense (strain MHOM/CI/86/DAL972)</name>
    <dbReference type="NCBI Taxonomy" id="679716"/>
    <lineage>
        <taxon>Eukaryota</taxon>
        <taxon>Discoba</taxon>
        <taxon>Euglenozoa</taxon>
        <taxon>Kinetoplastea</taxon>
        <taxon>Metakinetoplastina</taxon>
        <taxon>Trypanosomatida</taxon>
        <taxon>Trypanosomatidae</taxon>
        <taxon>Trypanosoma</taxon>
    </lineage>
</organism>
<dbReference type="EMBL" id="FN554970">
    <property type="protein sequence ID" value="CBH12958.1"/>
    <property type="molecule type" value="Genomic_DNA"/>
</dbReference>
<feature type="region of interest" description="Disordered" evidence="2">
    <location>
        <begin position="378"/>
        <end position="509"/>
    </location>
</feature>
<evidence type="ECO:0000256" key="1">
    <source>
        <dbReference type="SAM" id="Coils"/>
    </source>
</evidence>
<keyword evidence="1" id="KW-0175">Coiled coil</keyword>
<protein>
    <submittedName>
        <fullName evidence="3">Uncharacterized protein</fullName>
    </submittedName>
</protein>
<feature type="region of interest" description="Disordered" evidence="2">
    <location>
        <begin position="1"/>
        <end position="24"/>
    </location>
</feature>
<reference evidence="4" key="1">
    <citation type="journal article" date="2010" name="PLoS Negl. Trop. Dis.">
        <title>The genome sequence of Trypanosoma brucei gambiense, causative agent of chronic human african trypanosomiasis.</title>
        <authorList>
            <person name="Jackson A.P."/>
            <person name="Sanders M."/>
            <person name="Berry A."/>
            <person name="McQuillan J."/>
            <person name="Aslett M.A."/>
            <person name="Quail M.A."/>
            <person name="Chukualim B."/>
            <person name="Capewell P."/>
            <person name="MacLeod A."/>
            <person name="Melville S.E."/>
            <person name="Gibson W."/>
            <person name="Barry J.D."/>
            <person name="Berriman M."/>
            <person name="Hertz-Fowler C."/>
        </authorList>
    </citation>
    <scope>NUCLEOTIDE SEQUENCE [LARGE SCALE GENOMIC DNA]</scope>
    <source>
        <strain evidence="4">MHOM/CI/86/DAL972</strain>
    </source>
</reference>
<feature type="coiled-coil region" evidence="1">
    <location>
        <begin position="282"/>
        <end position="316"/>
    </location>
</feature>
<evidence type="ECO:0000313" key="4">
    <source>
        <dbReference type="Proteomes" id="UP000002316"/>
    </source>
</evidence>
<feature type="compositionally biased region" description="Basic residues" evidence="2">
    <location>
        <begin position="1"/>
        <end position="10"/>
    </location>
</feature>